<feature type="domain" description="Globin" evidence="11">
    <location>
        <begin position="22"/>
        <end position="172"/>
    </location>
</feature>
<dbReference type="InterPro" id="IPR000971">
    <property type="entry name" value="Globin"/>
</dbReference>
<dbReference type="InterPro" id="IPR009050">
    <property type="entry name" value="Globin-like_sf"/>
</dbReference>
<keyword evidence="5" id="KW-0561">Oxygen transport</keyword>
<name>A0A396JSL1_MEDTR</name>
<keyword evidence="3" id="KW-0597">Phosphoprotein</keyword>
<dbReference type="GO" id="GO:0005344">
    <property type="term" value="F:oxygen carrier activity"/>
    <property type="evidence" value="ECO:0007669"/>
    <property type="project" value="UniProtKB-KW"/>
</dbReference>
<evidence type="ECO:0000256" key="2">
    <source>
        <dbReference type="ARBA" id="ARBA00022448"/>
    </source>
</evidence>
<evidence type="ECO:0000256" key="7">
    <source>
        <dbReference type="ARBA" id="ARBA00023004"/>
    </source>
</evidence>
<keyword evidence="6" id="KW-0479">Metal-binding</keyword>
<comment type="caution">
    <text evidence="12">The sequence shown here is derived from an EMBL/GenBank/DDBJ whole genome shotgun (WGS) entry which is preliminary data.</text>
</comment>
<keyword evidence="2" id="KW-0813">Transport</keyword>
<dbReference type="EMBL" id="PSQE01000001">
    <property type="protein sequence ID" value="RHN81300.1"/>
    <property type="molecule type" value="Genomic_DNA"/>
</dbReference>
<dbReference type="SUPFAM" id="SSF46458">
    <property type="entry name" value="Globin-like"/>
    <property type="match status" value="1"/>
</dbReference>
<evidence type="ECO:0000256" key="3">
    <source>
        <dbReference type="ARBA" id="ARBA00022553"/>
    </source>
</evidence>
<dbReference type="OrthoDB" id="2012505at2759"/>
<dbReference type="Gene3D" id="1.10.490.10">
    <property type="entry name" value="Globins"/>
    <property type="match status" value="1"/>
</dbReference>
<evidence type="ECO:0000256" key="9">
    <source>
        <dbReference type="ARBA" id="ARBA00023231"/>
    </source>
</evidence>
<comment type="function">
    <text evidence="10">Leghemoglobin that reversibly binds oxygen O(2) through a pentacoordinated heme iron. In root nodules, facilitates the diffusion of oxygen to the bacteroids while preventing the bacterial nitrogenase from being inactivated by buffering dioxygen, nitric oxide and carbon monoxide, and promoting the formation of reactive oxygen species (ROS, e.g. H(2)O(2)). This role is essential for symbiotic nitrogen fixation (SNF).</text>
</comment>
<protein>
    <recommendedName>
        <fullName evidence="11">Globin domain-containing protein</fullName>
    </recommendedName>
</protein>
<sequence length="174" mass="20053">MLRKLLHYRIQKKSKKHKHMDAFTERQEALVNSSWEAFKKNIPQLSILFYTLILEKVPDAKDMFSFLKNFDGIPHNNSTLEAHAELIFEMTRDSAVQLRAKGKVDVADDVTLEYLGSVHVQKGVIDLHFMVFKEAMLKTIKKAVEDKWSEELDCAWGIAYDELAAAIKKAMGWP</sequence>
<dbReference type="InterPro" id="IPR001032">
    <property type="entry name" value="Leghaemoglobin-like"/>
</dbReference>
<dbReference type="InterPro" id="IPR012292">
    <property type="entry name" value="Globin/Proto"/>
</dbReference>
<keyword evidence="9" id="KW-0535">Nitrogen fixation</keyword>
<dbReference type="GO" id="GO:0019825">
    <property type="term" value="F:oxygen binding"/>
    <property type="evidence" value="ECO:0007669"/>
    <property type="project" value="InterPro"/>
</dbReference>
<reference evidence="12" key="1">
    <citation type="journal article" date="2018" name="Nat. Plants">
        <title>Whole-genome landscape of Medicago truncatula symbiotic genes.</title>
        <authorList>
            <person name="Pecrix Y."/>
            <person name="Gamas P."/>
            <person name="Carrere S."/>
        </authorList>
    </citation>
    <scope>NUCLEOTIDE SEQUENCE</scope>
    <source>
        <tissue evidence="12">Leaves</tissue>
    </source>
</reference>
<evidence type="ECO:0000256" key="4">
    <source>
        <dbReference type="ARBA" id="ARBA00022617"/>
    </source>
</evidence>
<accession>A0A396JSL1</accession>
<keyword evidence="8" id="KW-0944">Nitration</keyword>
<comment type="similarity">
    <text evidence="1">Belongs to the plant globin family.</text>
</comment>
<organism evidence="12">
    <name type="scientific">Medicago truncatula</name>
    <name type="common">Barrel medic</name>
    <name type="synonym">Medicago tribuloides</name>
    <dbReference type="NCBI Taxonomy" id="3880"/>
    <lineage>
        <taxon>Eukaryota</taxon>
        <taxon>Viridiplantae</taxon>
        <taxon>Streptophyta</taxon>
        <taxon>Embryophyta</taxon>
        <taxon>Tracheophyta</taxon>
        <taxon>Spermatophyta</taxon>
        <taxon>Magnoliopsida</taxon>
        <taxon>eudicotyledons</taxon>
        <taxon>Gunneridae</taxon>
        <taxon>Pentapetalae</taxon>
        <taxon>rosids</taxon>
        <taxon>fabids</taxon>
        <taxon>Fabales</taxon>
        <taxon>Fabaceae</taxon>
        <taxon>Papilionoideae</taxon>
        <taxon>50 kb inversion clade</taxon>
        <taxon>NPAAA clade</taxon>
        <taxon>Hologalegina</taxon>
        <taxon>IRL clade</taxon>
        <taxon>Trifolieae</taxon>
        <taxon>Medicago</taxon>
    </lineage>
</organism>
<evidence type="ECO:0000256" key="1">
    <source>
        <dbReference type="ARBA" id="ARBA00007609"/>
    </source>
</evidence>
<dbReference type="PROSITE" id="PS01033">
    <property type="entry name" value="GLOBIN"/>
    <property type="match status" value="1"/>
</dbReference>
<dbReference type="PANTHER" id="PTHR22924">
    <property type="entry name" value="LEGHEMOGLOBIN-RELATED"/>
    <property type="match status" value="1"/>
</dbReference>
<evidence type="ECO:0000259" key="11">
    <source>
        <dbReference type="PROSITE" id="PS01033"/>
    </source>
</evidence>
<evidence type="ECO:0000256" key="5">
    <source>
        <dbReference type="ARBA" id="ARBA00022621"/>
    </source>
</evidence>
<dbReference type="PANTHER" id="PTHR22924:SF92">
    <property type="entry name" value="NON-SYMBIOTIC HEMOGLOBIN 2"/>
    <property type="match status" value="1"/>
</dbReference>
<evidence type="ECO:0000256" key="10">
    <source>
        <dbReference type="ARBA" id="ARBA00045825"/>
    </source>
</evidence>
<dbReference type="Pfam" id="PF00042">
    <property type="entry name" value="Globin"/>
    <property type="match status" value="1"/>
</dbReference>
<dbReference type="CDD" id="cd08923">
    <property type="entry name" value="class1-2_nsHbs_Lbs"/>
    <property type="match status" value="1"/>
</dbReference>
<keyword evidence="7" id="KW-0408">Iron</keyword>
<proteinExistence type="inferred from homology"/>
<evidence type="ECO:0000313" key="12">
    <source>
        <dbReference type="EMBL" id="RHN81300.1"/>
    </source>
</evidence>
<dbReference type="SMR" id="A0A396JSL1"/>
<dbReference type="Gramene" id="rna5316">
    <property type="protein sequence ID" value="RHN81300.1"/>
    <property type="gene ID" value="gene5316"/>
</dbReference>
<dbReference type="GO" id="GO:0046872">
    <property type="term" value="F:metal ion binding"/>
    <property type="evidence" value="ECO:0007669"/>
    <property type="project" value="UniProtKB-KW"/>
</dbReference>
<dbReference type="Proteomes" id="UP000265566">
    <property type="component" value="Chromosome 1"/>
</dbReference>
<gene>
    <name evidence="12" type="ORF">MtrunA17_Chr1g0197501</name>
</gene>
<evidence type="ECO:0000256" key="6">
    <source>
        <dbReference type="ARBA" id="ARBA00022723"/>
    </source>
</evidence>
<keyword evidence="4" id="KW-0349">Heme</keyword>
<dbReference type="AlphaFoldDB" id="A0A396JSL1"/>
<evidence type="ECO:0000256" key="8">
    <source>
        <dbReference type="ARBA" id="ARBA00023074"/>
    </source>
</evidence>
<dbReference type="GO" id="GO:0020037">
    <property type="term" value="F:heme binding"/>
    <property type="evidence" value="ECO:0007669"/>
    <property type="project" value="InterPro"/>
</dbReference>
<dbReference type="PRINTS" id="PR00188">
    <property type="entry name" value="PLANTGLOBIN"/>
</dbReference>